<evidence type="ECO:0000256" key="3">
    <source>
        <dbReference type="ARBA" id="ARBA00022578"/>
    </source>
</evidence>
<dbReference type="GO" id="GO:0006313">
    <property type="term" value="P:DNA transposition"/>
    <property type="evidence" value="ECO:0007669"/>
    <property type="project" value="InterPro"/>
</dbReference>
<protein>
    <recommendedName>
        <fullName evidence="8">Mutator family transposase</fullName>
    </recommendedName>
</protein>
<dbReference type="GO" id="GO:0004803">
    <property type="term" value="F:transposase activity"/>
    <property type="evidence" value="ECO:0007669"/>
    <property type="project" value="InterPro"/>
</dbReference>
<evidence type="ECO:0000256" key="4">
    <source>
        <dbReference type="ARBA" id="ARBA00023125"/>
    </source>
</evidence>
<gene>
    <name evidence="6" type="ORF">MPLDJ20_20008</name>
</gene>
<evidence type="ECO:0000256" key="1">
    <source>
        <dbReference type="ARBA" id="ARBA00002190"/>
    </source>
</evidence>
<evidence type="ECO:0000256" key="2">
    <source>
        <dbReference type="ARBA" id="ARBA00010961"/>
    </source>
</evidence>
<dbReference type="AlphaFoldDB" id="A0A090ETZ8"/>
<sequence length="83" mass="8921">MIIAVGVDNGPLPRGAWLSVGTSVARPTWTELLRKLTRRGFRDVKLVVSNAHDGIKATVSKVLQLLGSAAGQVRSTATVRWRG</sequence>
<comment type="function">
    <text evidence="1">Required for the transposition of the insertion element.</text>
</comment>
<keyword evidence="5" id="KW-0233">DNA recombination</keyword>
<comment type="similarity">
    <text evidence="2">Belongs to the transposase mutator family.</text>
</comment>
<keyword evidence="3" id="KW-0815">Transposition</keyword>
<dbReference type="EMBL" id="CCNB01000012">
    <property type="protein sequence ID" value="CDX34950.1"/>
    <property type="molecule type" value="Genomic_DNA"/>
</dbReference>
<name>A0A090ETZ8_MESPL</name>
<evidence type="ECO:0000313" key="6">
    <source>
        <dbReference type="EMBL" id="CDX34950.1"/>
    </source>
</evidence>
<dbReference type="GO" id="GO:0003677">
    <property type="term" value="F:DNA binding"/>
    <property type="evidence" value="ECO:0007669"/>
    <property type="project" value="UniProtKB-KW"/>
</dbReference>
<organism evidence="6 7">
    <name type="scientific">Mesorhizobium plurifarium</name>
    <dbReference type="NCBI Taxonomy" id="69974"/>
    <lineage>
        <taxon>Bacteria</taxon>
        <taxon>Pseudomonadati</taxon>
        <taxon>Pseudomonadota</taxon>
        <taxon>Alphaproteobacteria</taxon>
        <taxon>Hyphomicrobiales</taxon>
        <taxon>Phyllobacteriaceae</taxon>
        <taxon>Mesorhizobium</taxon>
    </lineage>
</organism>
<dbReference type="InterPro" id="IPR001207">
    <property type="entry name" value="Transposase_mutator"/>
</dbReference>
<dbReference type="Pfam" id="PF00872">
    <property type="entry name" value="Transposase_mut"/>
    <property type="match status" value="1"/>
</dbReference>
<keyword evidence="4" id="KW-0238">DNA-binding</keyword>
<accession>A0A090ETZ8</accession>
<proteinExistence type="inferred from homology"/>
<evidence type="ECO:0008006" key="8">
    <source>
        <dbReference type="Google" id="ProtNLM"/>
    </source>
</evidence>
<evidence type="ECO:0000313" key="7">
    <source>
        <dbReference type="Proteomes" id="UP000046373"/>
    </source>
</evidence>
<dbReference type="Proteomes" id="UP000046373">
    <property type="component" value="Unassembled WGS sequence"/>
</dbReference>
<evidence type="ECO:0000256" key="5">
    <source>
        <dbReference type="ARBA" id="ARBA00023172"/>
    </source>
</evidence>
<reference evidence="6 7" key="1">
    <citation type="submission" date="2014-08" db="EMBL/GenBank/DDBJ databases">
        <authorList>
            <person name="Moulin Lionel"/>
        </authorList>
    </citation>
    <scope>NUCLEOTIDE SEQUENCE [LARGE SCALE GENOMIC DNA]</scope>
</reference>